<sequence length="236" mass="25920">MTPDYSSYSDQELEQVKQAINQDAYPERYQTICAEIAQRQQAAAEAAADTTASTAPPRYLRPIGVGEYVIGGLGFIPFLGLPFSIIALVWGLTTKRKDGKTLALVGGLGIVYLVLLCVMVFIQYHKITDARAPDTQTVQIETDHVDPVQSGDIDDVARLIELYRYRQGQYPESLAQVKAAFPLAEVSYLDSSKTKGSANTDFVYQRSEDSYQLLGVGKDGKAHTADDLHPTKAPQQ</sequence>
<evidence type="ECO:0000256" key="1">
    <source>
        <dbReference type="SAM" id="MobiDB-lite"/>
    </source>
</evidence>
<dbReference type="RefSeq" id="WP_238895608.1">
    <property type="nucleotide sequence ID" value="NZ_JAKOGG010000004.1"/>
</dbReference>
<protein>
    <submittedName>
        <fullName evidence="3">Phage holin family protein</fullName>
    </submittedName>
</protein>
<feature type="region of interest" description="Disordered" evidence="1">
    <location>
        <begin position="215"/>
        <end position="236"/>
    </location>
</feature>
<keyword evidence="2" id="KW-0472">Membrane</keyword>
<name>A0ABT2FLW4_9GAMM</name>
<dbReference type="Proteomes" id="UP001201549">
    <property type="component" value="Unassembled WGS sequence"/>
</dbReference>
<feature type="transmembrane region" description="Helical" evidence="2">
    <location>
        <begin position="102"/>
        <end position="124"/>
    </location>
</feature>
<feature type="transmembrane region" description="Helical" evidence="2">
    <location>
        <begin position="68"/>
        <end position="90"/>
    </location>
</feature>
<keyword evidence="4" id="KW-1185">Reference proteome</keyword>
<reference evidence="4" key="1">
    <citation type="submission" date="2023-07" db="EMBL/GenBank/DDBJ databases">
        <title>Shewanella mangrovi sp. nov., an acetaldehyde- degrading bacterium isolated from mangrove sediment.</title>
        <authorList>
            <person name="Liu Y."/>
        </authorList>
    </citation>
    <scope>NUCLEOTIDE SEQUENCE [LARGE SCALE GENOMIC DNA]</scope>
    <source>
        <strain evidence="4">C32</strain>
    </source>
</reference>
<feature type="compositionally biased region" description="Basic and acidic residues" evidence="1">
    <location>
        <begin position="218"/>
        <end position="230"/>
    </location>
</feature>
<gene>
    <name evidence="3" type="ORF">L9G74_07100</name>
</gene>
<accession>A0ABT2FLW4</accession>
<evidence type="ECO:0000313" key="3">
    <source>
        <dbReference type="EMBL" id="MCS4556201.1"/>
    </source>
</evidence>
<dbReference type="EMBL" id="JAKOGG010000004">
    <property type="protein sequence ID" value="MCS4556201.1"/>
    <property type="molecule type" value="Genomic_DNA"/>
</dbReference>
<keyword evidence="2" id="KW-0812">Transmembrane</keyword>
<keyword evidence="2" id="KW-1133">Transmembrane helix</keyword>
<organism evidence="3 4">
    <name type="scientific">Shewanella electrica</name>
    <dbReference type="NCBI Taxonomy" id="515560"/>
    <lineage>
        <taxon>Bacteria</taxon>
        <taxon>Pseudomonadati</taxon>
        <taxon>Pseudomonadota</taxon>
        <taxon>Gammaproteobacteria</taxon>
        <taxon>Alteromonadales</taxon>
        <taxon>Shewanellaceae</taxon>
        <taxon>Shewanella</taxon>
    </lineage>
</organism>
<evidence type="ECO:0000256" key="2">
    <source>
        <dbReference type="SAM" id="Phobius"/>
    </source>
</evidence>
<evidence type="ECO:0000313" key="4">
    <source>
        <dbReference type="Proteomes" id="UP001201549"/>
    </source>
</evidence>
<proteinExistence type="predicted"/>
<comment type="caution">
    <text evidence="3">The sequence shown here is derived from an EMBL/GenBank/DDBJ whole genome shotgun (WGS) entry which is preliminary data.</text>
</comment>